<dbReference type="Proteomes" id="UP000824881">
    <property type="component" value="Unassembled WGS sequence"/>
</dbReference>
<evidence type="ECO:0000313" key="2">
    <source>
        <dbReference type="Proteomes" id="UP000824881"/>
    </source>
</evidence>
<comment type="caution">
    <text evidence="1">The sequence shown here is derived from an EMBL/GenBank/DDBJ whole genome shotgun (WGS) entry which is preliminary data.</text>
</comment>
<gene>
    <name evidence="1" type="ORF">CCMSSC00406_0007341</name>
</gene>
<sequence>MAMRSTTQVILDHVVAKLPSHRSSTLLASPLFVAIQGPQGSGKTYLTSQLKKTLTSEPHSLNVAVLSIDDLYLPHDGLKRLADQHRSNKLWQGRGQPGTHDIPLGASLMQALHEINVGEQVEVELPLFDKSLYNGEGDRLVHGGDIIRAPLDVVLLEGWCTGFYPISSMELEKSWSTRWPQEMARLGLDAGPDSVCRKEDVIMVNEVLKQYVDLWKYFTVFVQITPTVIAGRSPYEIIYKWRRQQEHHMKAQNGGRGMSDEGVKHFVDRYIPGYVFFGEGVSKPFEMQAYGKITRSYRDNTLPLGSTLWLARTSTPQQSGSDSTSAPTAHRSSTYVSIHHLTLESALGCVGLVEHLHGTFAQVVEEGFTYPQEGDLTRDAFESYFFAGDVFVAIIGNAPQIVLGGGLSSDVTDGEEHEVGLEGAQNGRQWVDCVAGFYYLRPTFTLPPQNPNMATALGPIPVTEIKSMASMQRARMGGYTAVPPAVPAQPTTKSDPFYGHEATSRLCARFITHLFACPEYPPTSTHSQAKLPYFIAYALHRTKLHASVTYAALVLLQRLKARFPTARGSSGHRLFISAFMIASKVICDDTYSNKSWSIVAQGMFTLREINQMEREMCSYLDWELTVDNPILENFENMVKRDFRGSGPYPTYSLQLVSKRAMKAAASTSNTPVPPPHTTTTSPIPVFGQQQQQQQQRQASPPKPIYTAPINTNVTYSSPPTPDTPSSSYSTSSTPASEALPTPPNRESHFVKVYDDSMPAFTIRQVAERPPPIHPLKGKMFAFALPSVW</sequence>
<evidence type="ECO:0000313" key="1">
    <source>
        <dbReference type="EMBL" id="KAG9221167.1"/>
    </source>
</evidence>
<dbReference type="EMBL" id="WQMT02000007">
    <property type="protein sequence ID" value="KAG9221167.1"/>
    <property type="molecule type" value="Genomic_DNA"/>
</dbReference>
<accession>A0ACB7ISD5</accession>
<protein>
    <submittedName>
        <fullName evidence="1">Uncharacterized protein</fullName>
    </submittedName>
</protein>
<organism evidence="1 2">
    <name type="scientific">Pleurotus cornucopiae</name>
    <name type="common">Cornucopia mushroom</name>
    <dbReference type="NCBI Taxonomy" id="5321"/>
    <lineage>
        <taxon>Eukaryota</taxon>
        <taxon>Fungi</taxon>
        <taxon>Dikarya</taxon>
        <taxon>Basidiomycota</taxon>
        <taxon>Agaricomycotina</taxon>
        <taxon>Agaricomycetes</taxon>
        <taxon>Agaricomycetidae</taxon>
        <taxon>Agaricales</taxon>
        <taxon>Pleurotineae</taxon>
        <taxon>Pleurotaceae</taxon>
        <taxon>Pleurotus</taxon>
    </lineage>
</organism>
<reference evidence="1 2" key="1">
    <citation type="journal article" date="2021" name="Appl. Environ. Microbiol.">
        <title>Genetic linkage and physical mapping for an oyster mushroom Pleurotus cornucopiae and QTL analysis for the trait cap color.</title>
        <authorList>
            <person name="Zhang Y."/>
            <person name="Gao W."/>
            <person name="Sonnenberg A."/>
            <person name="Chen Q."/>
            <person name="Zhang J."/>
            <person name="Huang C."/>
        </authorList>
    </citation>
    <scope>NUCLEOTIDE SEQUENCE [LARGE SCALE GENOMIC DNA]</scope>
    <source>
        <strain evidence="1">CCMSSC00406</strain>
    </source>
</reference>
<proteinExistence type="predicted"/>
<keyword evidence="2" id="KW-1185">Reference proteome</keyword>
<name>A0ACB7ISD5_PLECO</name>